<feature type="compositionally biased region" description="Basic and acidic residues" evidence="1">
    <location>
        <begin position="54"/>
        <end position="66"/>
    </location>
</feature>
<organism evidence="3 4">
    <name type="scientific">Riccia sorocarpa</name>
    <dbReference type="NCBI Taxonomy" id="122646"/>
    <lineage>
        <taxon>Eukaryota</taxon>
        <taxon>Viridiplantae</taxon>
        <taxon>Streptophyta</taxon>
        <taxon>Embryophyta</taxon>
        <taxon>Marchantiophyta</taxon>
        <taxon>Marchantiopsida</taxon>
        <taxon>Marchantiidae</taxon>
        <taxon>Marchantiales</taxon>
        <taxon>Ricciaceae</taxon>
        <taxon>Riccia</taxon>
    </lineage>
</organism>
<dbReference type="PANTHER" id="PTHR33153">
    <property type="entry name" value="MYND-TYPE DOMAIN-CONTAINING PROTEIN"/>
    <property type="match status" value="1"/>
</dbReference>
<evidence type="ECO:0000313" key="4">
    <source>
        <dbReference type="Proteomes" id="UP001633002"/>
    </source>
</evidence>
<evidence type="ECO:0000256" key="1">
    <source>
        <dbReference type="SAM" id="MobiDB-lite"/>
    </source>
</evidence>
<dbReference type="AlphaFoldDB" id="A0ABD3HXS7"/>
<feature type="region of interest" description="Disordered" evidence="1">
    <location>
        <begin position="37"/>
        <end position="66"/>
    </location>
</feature>
<keyword evidence="4" id="KW-1185">Reference proteome</keyword>
<dbReference type="Proteomes" id="UP001633002">
    <property type="component" value="Unassembled WGS sequence"/>
</dbReference>
<proteinExistence type="predicted"/>
<gene>
    <name evidence="3" type="ORF">R1sor_008718</name>
</gene>
<evidence type="ECO:0000313" key="3">
    <source>
        <dbReference type="EMBL" id="KAL3695067.1"/>
    </source>
</evidence>
<dbReference type="Pfam" id="PF25273">
    <property type="entry name" value="DUF7869"/>
    <property type="match status" value="1"/>
</dbReference>
<dbReference type="InterPro" id="IPR057191">
    <property type="entry name" value="DUF7869"/>
</dbReference>
<name>A0ABD3HXS7_9MARC</name>
<reference evidence="3 4" key="1">
    <citation type="submission" date="2024-09" db="EMBL/GenBank/DDBJ databases">
        <title>Chromosome-scale assembly of Riccia sorocarpa.</title>
        <authorList>
            <person name="Paukszto L."/>
        </authorList>
    </citation>
    <scope>NUCLEOTIDE SEQUENCE [LARGE SCALE GENOMIC DNA]</scope>
    <source>
        <strain evidence="3">LP-2024</strain>
        <tissue evidence="3">Aerial parts of the thallus</tissue>
    </source>
</reference>
<dbReference type="PANTHER" id="PTHR33153:SF3">
    <property type="entry name" value="TRAFFICKING PROTEIN PARTICLE COMPLEX SUBUNIT 11 DOMAIN-CONTAINING PROTEIN"/>
    <property type="match status" value="1"/>
</dbReference>
<comment type="caution">
    <text evidence="3">The sequence shown here is derived from an EMBL/GenBank/DDBJ whole genome shotgun (WGS) entry which is preliminary data.</text>
</comment>
<evidence type="ECO:0000259" key="2">
    <source>
        <dbReference type="Pfam" id="PF25273"/>
    </source>
</evidence>
<feature type="domain" description="DUF7869" evidence="2">
    <location>
        <begin position="577"/>
        <end position="709"/>
    </location>
</feature>
<protein>
    <recommendedName>
        <fullName evidence="2">DUF7869 domain-containing protein</fullName>
    </recommendedName>
</protein>
<feature type="compositionally biased region" description="Polar residues" evidence="1">
    <location>
        <begin position="1"/>
        <end position="18"/>
    </location>
</feature>
<sequence>MLDPAEQQSEQCSGPSSSKRLKPVEYSSAIVPFSRTCLEDINEDSPGSDSGSARSDEHGIDDDGLKKFKDRNHWKGGFAVGEENAGIVVLRLMETVDPMVISQELPNFSSDEPHLCRWSICSLRVEENGKILGDLYSAYADADFAHDAAPRRRKRAYFSTKRKLRTEEEKVTIRLKKKAEKKLLDANIKEDMLEGSDCTQQCCQTWRLEEVKELRREIYGVKFDKKLDLIYQKINASQGRQDGMVLCYNGRFVCPKAFWQFHGISKSCYYKYKEESNKGAKQGYHGNTGTFKPRESTIQAEAILKKMLLEMSEPMPHLNFDNSNGQGTDSFYHWLPSCYDKQDIYVEHCIRMENVGAKKLSRGKYYDLWTKKFANFDFHKKSAFARCTLCEKFKVWLTRERNEEMRKVYENEREEHLQLQMSGISCYYSHNQLACDEPSLYKSSIHDGMDSSKTAVPRLDNYVKALSGVGMPVPVKIAGILNRDHGPPALAHVTIGGLWSSDPNFTVSSIAKYLRDCEDFDGDMRGDLVFEKELQHPLLKAFMNKDIFTKTVAAATTLLPQQASTSTNSNPADKPFNKLPPTFYMQLDNSGKDNKNWVLMAFFSELVARGVFKTMFMYFLIVGHTHEDVDAFFSKVNRALSFQHISNIPQLMAAVMEAEEKKALPRFITEVADYKAHALPYRKPIKGVSQPVAFKFYMQDNKPMYQYQKTYGGPWAPTCGDSLWKRTDPKSKTDFTVIPPPDREPVCSGMAKNHAAAEDIVSYLNAYLKHMKAIQEKTNPSNKCYESDQAIIDYWENIKSLFAAEEGWATNSGLPLQDGFWPRTNHGTGYKRPHDGVQHSAQVDEDLLAREAEEELVERIEIFVGNPSEMERERFVPLVDIEPGVMLLIRPCDGFVVKDCFWVAKAVSGVIRQRRPLDPPNTYEVKVEWYRPKHRLSNATDAQRYSHCLCSTQEWEKDLTPFESEYFFVDASACVHQWKSKSRSEKLKIPESIVRIAREMLDRIAQEET</sequence>
<feature type="region of interest" description="Disordered" evidence="1">
    <location>
        <begin position="1"/>
        <end position="23"/>
    </location>
</feature>
<dbReference type="EMBL" id="JBJQOH010000003">
    <property type="protein sequence ID" value="KAL3695067.1"/>
    <property type="molecule type" value="Genomic_DNA"/>
</dbReference>
<accession>A0ABD3HXS7</accession>